<gene>
    <name evidence="5" type="primary">aspS_3</name>
    <name evidence="5" type="ORF">NCTC9962_04536</name>
</gene>
<evidence type="ECO:0000259" key="4">
    <source>
        <dbReference type="Pfam" id="PF00152"/>
    </source>
</evidence>
<keyword evidence="2" id="KW-0547">Nucleotide-binding</keyword>
<evidence type="ECO:0000256" key="2">
    <source>
        <dbReference type="ARBA" id="ARBA00022741"/>
    </source>
</evidence>
<dbReference type="Pfam" id="PF00152">
    <property type="entry name" value="tRNA-synt_2"/>
    <property type="match status" value="1"/>
</dbReference>
<evidence type="ECO:0000313" key="5">
    <source>
        <dbReference type="EMBL" id="STL56012.1"/>
    </source>
</evidence>
<evidence type="ECO:0000313" key="6">
    <source>
        <dbReference type="Proteomes" id="UP000254052"/>
    </source>
</evidence>
<name>A0A377BCT3_ECOLX</name>
<reference evidence="5 6" key="1">
    <citation type="submission" date="2018-06" db="EMBL/GenBank/DDBJ databases">
        <authorList>
            <consortium name="Pathogen Informatics"/>
            <person name="Doyle S."/>
        </authorList>
    </citation>
    <scope>NUCLEOTIDE SEQUENCE [LARGE SCALE GENOMIC DNA]</scope>
    <source>
        <strain evidence="5 6">NCTC9962</strain>
    </source>
</reference>
<dbReference type="Proteomes" id="UP000254052">
    <property type="component" value="Unassembled WGS sequence"/>
</dbReference>
<dbReference type="InterPro" id="IPR045864">
    <property type="entry name" value="aa-tRNA-synth_II/BPL/LPL"/>
</dbReference>
<dbReference type="EMBL" id="UGED01000009">
    <property type="protein sequence ID" value="STL56012.1"/>
    <property type="molecule type" value="Genomic_DNA"/>
</dbReference>
<organism evidence="5 6">
    <name type="scientific">Escherichia coli</name>
    <dbReference type="NCBI Taxonomy" id="562"/>
    <lineage>
        <taxon>Bacteria</taxon>
        <taxon>Pseudomonadati</taxon>
        <taxon>Pseudomonadota</taxon>
        <taxon>Gammaproteobacteria</taxon>
        <taxon>Enterobacterales</taxon>
        <taxon>Enterobacteriaceae</taxon>
        <taxon>Escherichia</taxon>
    </lineage>
</organism>
<keyword evidence="3" id="KW-0067">ATP-binding</keyword>
<evidence type="ECO:0000256" key="3">
    <source>
        <dbReference type="ARBA" id="ARBA00022840"/>
    </source>
</evidence>
<dbReference type="GO" id="GO:0004815">
    <property type="term" value="F:aspartate-tRNA ligase activity"/>
    <property type="evidence" value="ECO:0007669"/>
    <property type="project" value="UniProtKB-EC"/>
</dbReference>
<dbReference type="Gene3D" id="3.30.930.10">
    <property type="entry name" value="Bira Bifunctional Protein, Domain 2"/>
    <property type="match status" value="1"/>
</dbReference>
<keyword evidence="5" id="KW-0030">Aminoacyl-tRNA synthetase</keyword>
<feature type="domain" description="Aminoacyl-tRNA synthetase class II (D/K/N)" evidence="4">
    <location>
        <begin position="10"/>
        <end position="57"/>
    </location>
</feature>
<dbReference type="GO" id="GO:0005524">
    <property type="term" value="F:ATP binding"/>
    <property type="evidence" value="ECO:0007669"/>
    <property type="project" value="InterPro"/>
</dbReference>
<proteinExistence type="predicted"/>
<keyword evidence="1 5" id="KW-0436">Ligase</keyword>
<evidence type="ECO:0000256" key="1">
    <source>
        <dbReference type="ARBA" id="ARBA00022598"/>
    </source>
</evidence>
<protein>
    <submittedName>
        <fullName evidence="5">Aspartyl-tRNA synthetase</fullName>
        <ecNumber evidence="5">6.1.1.12</ecNumber>
    </submittedName>
</protein>
<dbReference type="EC" id="6.1.1.12" evidence="5"/>
<dbReference type="AlphaFoldDB" id="A0A377BCT3"/>
<accession>A0A377BCT3</accession>
<sequence length="75" mass="8678">MTKTCVLTVQPEFTQIDVETSFMTAPQVREVMEALVRHLWLEVKGVDLGDFPVMTLRKQNAVMVLINRICVTRWN</sequence>
<dbReference type="GO" id="GO:0006418">
    <property type="term" value="P:tRNA aminoacylation for protein translation"/>
    <property type="evidence" value="ECO:0007669"/>
    <property type="project" value="InterPro"/>
</dbReference>
<dbReference type="SUPFAM" id="SSF55681">
    <property type="entry name" value="Class II aaRS and biotin synthetases"/>
    <property type="match status" value="1"/>
</dbReference>
<dbReference type="InterPro" id="IPR004364">
    <property type="entry name" value="Aa-tRNA-synt_II"/>
</dbReference>